<dbReference type="InterPro" id="IPR031631">
    <property type="entry name" value="Glyco_hydro_63N"/>
</dbReference>
<proteinExistence type="inferred from homology"/>
<dbReference type="InterPro" id="IPR038518">
    <property type="entry name" value="Glyco_hydro_63N_sf"/>
</dbReference>
<evidence type="ECO:0000313" key="17">
    <source>
        <dbReference type="Proteomes" id="UP001140453"/>
    </source>
</evidence>
<evidence type="ECO:0000256" key="12">
    <source>
        <dbReference type="RuleBase" id="RU368089"/>
    </source>
</evidence>
<dbReference type="InterPro" id="IPR012341">
    <property type="entry name" value="6hp_glycosidase-like_sf"/>
</dbReference>
<evidence type="ECO:0000256" key="10">
    <source>
        <dbReference type="ARBA" id="ARBA00023295"/>
    </source>
</evidence>
<keyword evidence="8 12" id="KW-0472">Membrane</keyword>
<comment type="subcellular location">
    <subcellularLocation>
        <location evidence="1 12">Endoplasmic reticulum membrane</location>
        <topology evidence="1 12">Single-pass type II membrane protein</topology>
    </subcellularLocation>
</comment>
<dbReference type="Gene3D" id="1.50.10.10">
    <property type="match status" value="1"/>
</dbReference>
<feature type="domain" description="Glycosyl hydrolase family 63 N-terminal" evidence="15">
    <location>
        <begin position="28"/>
        <end position="192"/>
    </location>
</feature>
<keyword evidence="5 12" id="KW-0256">Endoplasmic reticulum</keyword>
<comment type="pathway">
    <text evidence="13">Glycan metabolism; N-glycan degradation.</text>
</comment>
<evidence type="ECO:0000256" key="6">
    <source>
        <dbReference type="ARBA" id="ARBA00022968"/>
    </source>
</evidence>
<dbReference type="OrthoDB" id="410058at2759"/>
<dbReference type="GO" id="GO:0009311">
    <property type="term" value="P:oligosaccharide metabolic process"/>
    <property type="evidence" value="ECO:0007669"/>
    <property type="project" value="UniProtKB-UniRule"/>
</dbReference>
<keyword evidence="7 12" id="KW-1133">Transmembrane helix</keyword>
<dbReference type="PANTHER" id="PTHR10412">
    <property type="entry name" value="MANNOSYL-OLIGOSACCHARIDE GLUCOSIDASE"/>
    <property type="match status" value="1"/>
</dbReference>
<keyword evidence="10 12" id="KW-0326">Glycosidase</keyword>
<evidence type="ECO:0000256" key="2">
    <source>
        <dbReference type="ARBA" id="ARBA00010833"/>
    </source>
</evidence>
<evidence type="ECO:0000256" key="7">
    <source>
        <dbReference type="ARBA" id="ARBA00022989"/>
    </source>
</evidence>
<dbReference type="InterPro" id="IPR031335">
    <property type="entry name" value="Glyco_hydro_63_C"/>
</dbReference>
<dbReference type="PANTHER" id="PTHR10412:SF11">
    <property type="entry name" value="MANNOSYL-OLIGOSACCHARIDE GLUCOSIDASE"/>
    <property type="match status" value="1"/>
</dbReference>
<evidence type="ECO:0000256" key="9">
    <source>
        <dbReference type="ARBA" id="ARBA00023180"/>
    </source>
</evidence>
<organism evidence="16 17">
    <name type="scientific">Gnomoniopsis smithogilvyi</name>
    <dbReference type="NCBI Taxonomy" id="1191159"/>
    <lineage>
        <taxon>Eukaryota</taxon>
        <taxon>Fungi</taxon>
        <taxon>Dikarya</taxon>
        <taxon>Ascomycota</taxon>
        <taxon>Pezizomycotina</taxon>
        <taxon>Sordariomycetes</taxon>
        <taxon>Sordariomycetidae</taxon>
        <taxon>Diaporthales</taxon>
        <taxon>Gnomoniaceae</taxon>
        <taxon>Gnomoniopsis</taxon>
    </lineage>
</organism>
<keyword evidence="9 13" id="KW-0325">Glycoprotein</keyword>
<dbReference type="EC" id="3.2.1.106" evidence="11 12"/>
<evidence type="ECO:0000256" key="5">
    <source>
        <dbReference type="ARBA" id="ARBA00022824"/>
    </source>
</evidence>
<keyword evidence="17" id="KW-1185">Reference proteome</keyword>
<feature type="transmembrane region" description="Helical" evidence="12">
    <location>
        <begin position="749"/>
        <end position="768"/>
    </location>
</feature>
<dbReference type="SUPFAM" id="SSF48208">
    <property type="entry name" value="Six-hairpin glycosidases"/>
    <property type="match status" value="1"/>
</dbReference>
<comment type="catalytic activity">
    <reaction evidence="12">
        <text>N(4)-(alpha-D-Glc-(1-&gt;2)-alpha-D-Glc-(1-&gt;3)-alpha-D-Glc-(1-&gt;3)-alpha-D-Man-(1-&gt;2)-alpha-D-Man-(1-&gt;2)-alpha-D-Man-(1-&gt;3)-[alpha-D-Man-(1-&gt;2)-alpha-D-Man-(1-&gt;3)-[alpha-D-Man-(1-&gt;2)-alpha-D-Man-(1-&gt;6)]-alpha-D-Man-(1-&gt;6)]-beta-D-Man-(1-&gt;4)-beta-D-GlcNAc-(1-&gt;4)-beta-D-GlcNAc)-L-asparaginyl-[protein] + H2O = N(4)-(alpha-D-Glc-(1-&gt;3)-alpha-D-Glc-(1-&gt;3)-alpha-D-Man-(1-&gt;2)-alpha-D-Man-(1-&gt;2)-alpha-D-Man-(1-&gt;3)-[alpha-D-Man-(1-&gt;2)-alpha-D-Man-(1-&gt;3)-[alpha-D-Man-(1-&gt;2)-alpha-D-Man-(1-&gt;6)]-alpha-D-Man-(1-&gt;6)]-beta-D-Man-(1-&gt;4)-beta-D-GlcNAc-(1-&gt;4)-beta-D-GlcNAc)-L-asparaginyl-[protein] + beta-D-glucose</text>
        <dbReference type="Rhea" id="RHEA:55988"/>
        <dbReference type="Rhea" id="RHEA-COMP:12806"/>
        <dbReference type="Rhea" id="RHEA-COMP:14355"/>
        <dbReference type="ChEBI" id="CHEBI:15377"/>
        <dbReference type="ChEBI" id="CHEBI:15903"/>
        <dbReference type="ChEBI" id="CHEBI:59082"/>
        <dbReference type="ChEBI" id="CHEBI:132537"/>
        <dbReference type="EC" id="3.2.1.106"/>
    </reaction>
</comment>
<evidence type="ECO:0000256" key="13">
    <source>
        <dbReference type="RuleBase" id="RU369107"/>
    </source>
</evidence>
<evidence type="ECO:0000259" key="15">
    <source>
        <dbReference type="Pfam" id="PF16923"/>
    </source>
</evidence>
<feature type="domain" description="Glycosyl hydrolase family 63 C-terminal" evidence="14">
    <location>
        <begin position="244"/>
        <end position="714"/>
    </location>
</feature>
<dbReference type="GO" id="GO:0006487">
    <property type="term" value="P:protein N-linked glycosylation"/>
    <property type="evidence" value="ECO:0007669"/>
    <property type="project" value="UniProtKB-UniRule"/>
</dbReference>
<dbReference type="Pfam" id="PF16923">
    <property type="entry name" value="Glyco_hydro_63N"/>
    <property type="match status" value="1"/>
</dbReference>
<accession>A0A9W9CV38</accession>
<evidence type="ECO:0000256" key="4">
    <source>
        <dbReference type="ARBA" id="ARBA00022801"/>
    </source>
</evidence>
<dbReference type="InterPro" id="IPR004888">
    <property type="entry name" value="Glycoside_hydrolase_63"/>
</dbReference>
<evidence type="ECO:0000259" key="14">
    <source>
        <dbReference type="Pfam" id="PF03200"/>
    </source>
</evidence>
<evidence type="ECO:0000256" key="8">
    <source>
        <dbReference type="ARBA" id="ARBA00023136"/>
    </source>
</evidence>
<evidence type="ECO:0000313" key="16">
    <source>
        <dbReference type="EMBL" id="KAJ4388173.1"/>
    </source>
</evidence>
<keyword evidence="3 12" id="KW-0812">Transmembrane</keyword>
<comment type="caution">
    <text evidence="16">The sequence shown here is derived from an EMBL/GenBank/DDBJ whole genome shotgun (WGS) entry which is preliminary data.</text>
</comment>
<dbReference type="Pfam" id="PF03200">
    <property type="entry name" value="Glyco_hydro_63"/>
    <property type="match status" value="1"/>
</dbReference>
<keyword evidence="4 12" id="KW-0378">Hydrolase</keyword>
<evidence type="ECO:0000256" key="1">
    <source>
        <dbReference type="ARBA" id="ARBA00004648"/>
    </source>
</evidence>
<dbReference type="GO" id="GO:0004573">
    <property type="term" value="F:Glc3Man9GlcNAc2 oligosaccharide glucosidase activity"/>
    <property type="evidence" value="ECO:0007669"/>
    <property type="project" value="UniProtKB-UniRule"/>
</dbReference>
<name>A0A9W9CV38_9PEZI</name>
<dbReference type="GO" id="GO:0005789">
    <property type="term" value="C:endoplasmic reticulum membrane"/>
    <property type="evidence" value="ECO:0007669"/>
    <property type="project" value="UniProtKB-SubCell"/>
</dbReference>
<keyword evidence="6" id="KW-0735">Signal-anchor</keyword>
<comment type="similarity">
    <text evidence="2 12">Belongs to the glycosyl hydrolase 63 family.</text>
</comment>
<dbReference type="EMBL" id="JAPEVB010000005">
    <property type="protein sequence ID" value="KAJ4388173.1"/>
    <property type="molecule type" value="Genomic_DNA"/>
</dbReference>
<dbReference type="InterPro" id="IPR008928">
    <property type="entry name" value="6-hairpin_glycosidase_sf"/>
</dbReference>
<reference evidence="16" key="1">
    <citation type="submission" date="2022-10" db="EMBL/GenBank/DDBJ databases">
        <title>Tapping the CABI collections for fungal endophytes: first genome assemblies for Collariella, Neodidymelliopsis, Ascochyta clinopodiicola, Didymella pomorum, Didymosphaeria variabile, Neocosmospora piperis and Neocucurbitaria cava.</title>
        <authorList>
            <person name="Hill R."/>
        </authorList>
    </citation>
    <scope>NUCLEOTIDE SEQUENCE</scope>
    <source>
        <strain evidence="16">IMI 355082</strain>
    </source>
</reference>
<evidence type="ECO:0000256" key="11">
    <source>
        <dbReference type="ARBA" id="ARBA00038888"/>
    </source>
</evidence>
<sequence>MGMIRTVLSAVRRLLPIPSVVRNIAKGGVAALRDTCEQNDGVQNFGWTMYDPRAGGSQAIRDKELGVDLTTEFVKNEDGSGWAVRVSGAVRPDAVHEKVNTSLIFHVAMEKTVGSSTKGLLCERLTSSNGHVDGAMCRGKDTTLGNFDFRVNADPKDHVVKASFIRSKRVAEDKIWQAKSVYLSMLKKGVNKDEPGAGNMHLIRFDFEGSFSATFSYRDEGGLHLSPDAIIERLEDLSSSHSVQVHKAFPRTIPFRDTGHAGLTEALLSNLLGGMGFFHGDSKVSQMNEDAGVDIEALVFSKQAMADTKITTTKPSSLLSFTPSRSFFPRGFLWDEGFHLLPVLEWDIDLAVSVLSSWLNRENNDGWIAREQILGDEARSRVPEQFRIQYPHHANPPTFLALVLPALFAKLTSKAPYNGHTSKYLTSHDERTTLLKKLYPALSQYYMHFRRTQAGTFNNASYPRPEGTIDGEGFRWRGRTAQHTLTSGLDDYPRAPVPSPGELHVDALAWVGASAKALLEVAEYLSLNDEASVYRDHLRDAQYNLDVLHWSDREEVYCDSTVDQDRYAQVCHIGYVSFMPLLLGLVNSTHPRLPALLSTLADPSKLWSQHGLRSLSMKDEYYGKDENYWRGAVWMNLNSLAVLRLHVIGTEDETPSASKALKLAEELRAKVVSTVYTSWITSGFVWEQYVDESGEGRRSKGFTGWTATVLLLMGLRFGRDAGDSQVGGSNTEESVVGGSTFTSEVAGQMVSTKMVVLWAAVTLLMMLLRRRLLRFMGRIAGAWRARRRGSGAARILHGGKYEEGIPMEDRKE</sequence>
<dbReference type="Proteomes" id="UP001140453">
    <property type="component" value="Unassembled WGS sequence"/>
</dbReference>
<evidence type="ECO:0000256" key="3">
    <source>
        <dbReference type="ARBA" id="ARBA00022692"/>
    </source>
</evidence>
<protein>
    <recommendedName>
        <fullName evidence="11 12">Mannosyl-oligosaccharide glucosidase</fullName>
        <ecNumber evidence="11 12">3.2.1.106</ecNumber>
    </recommendedName>
    <alternativeName>
        <fullName evidence="13">Glucosidase I</fullName>
    </alternativeName>
</protein>
<dbReference type="Gene3D" id="2.70.98.110">
    <property type="entry name" value="Glycosyl hydrolase family 63, N-terminal domain"/>
    <property type="match status" value="1"/>
</dbReference>
<comment type="function">
    <text evidence="12">Cleaves the distal alpha 1,2-linked glucose residue from the Glc(3)Man(9)GlcNAc(2) oligosaccharide precursor.</text>
</comment>
<dbReference type="AlphaFoldDB" id="A0A9W9CV38"/>
<gene>
    <name evidence="16" type="primary">CWH41_2</name>
    <name evidence="16" type="ORF">N0V93_008780</name>
</gene>